<dbReference type="Proteomes" id="UP000279259">
    <property type="component" value="Unassembled WGS sequence"/>
</dbReference>
<name>A0A427YRR1_9TREE</name>
<dbReference type="Pfam" id="PF00172">
    <property type="entry name" value="Zn_clus"/>
    <property type="match status" value="1"/>
</dbReference>
<feature type="region of interest" description="Disordered" evidence="8">
    <location>
        <begin position="818"/>
        <end position="843"/>
    </location>
</feature>
<feature type="compositionally biased region" description="Low complexity" evidence="8">
    <location>
        <begin position="10"/>
        <end position="30"/>
    </location>
</feature>
<accession>A0A427YRR1</accession>
<feature type="compositionally biased region" description="Polar residues" evidence="8">
    <location>
        <begin position="823"/>
        <end position="834"/>
    </location>
</feature>
<evidence type="ECO:0000313" key="10">
    <source>
        <dbReference type="EMBL" id="RSH93739.1"/>
    </source>
</evidence>
<dbReference type="Pfam" id="PF04082">
    <property type="entry name" value="Fungal_trans"/>
    <property type="match status" value="2"/>
</dbReference>
<keyword evidence="11" id="KW-1185">Reference proteome</keyword>
<keyword evidence="3" id="KW-0862">Zinc</keyword>
<dbReference type="CDD" id="cd00067">
    <property type="entry name" value="GAL4"/>
    <property type="match status" value="1"/>
</dbReference>
<evidence type="ECO:0000256" key="1">
    <source>
        <dbReference type="ARBA" id="ARBA00004123"/>
    </source>
</evidence>
<keyword evidence="6" id="KW-0804">Transcription</keyword>
<evidence type="ECO:0000256" key="7">
    <source>
        <dbReference type="ARBA" id="ARBA00023242"/>
    </source>
</evidence>
<keyword evidence="2" id="KW-0479">Metal-binding</keyword>
<dbReference type="SUPFAM" id="SSF57701">
    <property type="entry name" value="Zn2/Cys6 DNA-binding domain"/>
    <property type="match status" value="1"/>
</dbReference>
<keyword evidence="5" id="KW-0238">DNA-binding</keyword>
<dbReference type="Gene3D" id="4.10.240.10">
    <property type="entry name" value="Zn(2)-C6 fungal-type DNA-binding domain"/>
    <property type="match status" value="1"/>
</dbReference>
<feature type="region of interest" description="Disordered" evidence="8">
    <location>
        <begin position="709"/>
        <end position="738"/>
    </location>
</feature>
<dbReference type="InterPro" id="IPR036864">
    <property type="entry name" value="Zn2-C6_fun-type_DNA-bd_sf"/>
</dbReference>
<dbReference type="SMART" id="SM00066">
    <property type="entry name" value="GAL4"/>
    <property type="match status" value="1"/>
</dbReference>
<dbReference type="InterPro" id="IPR051615">
    <property type="entry name" value="Transcr_Regulatory_Elem"/>
</dbReference>
<comment type="caution">
    <text evidence="10">The sequence shown here is derived from an EMBL/GenBank/DDBJ whole genome shotgun (WGS) entry which is preliminary data.</text>
</comment>
<sequence>MSSSMSGVNPGLAPESSPLSSSSAGAAAAGMKPITARPPKYGSSCIACRKRKQKCDAGHPSCSRCERLGEDCVYGSTTRNQPSPHVVLLLLKTLRFLDSLVSPQSSTPDEGLRPLIREYLASTNIPSFASTGTPDDGEETLAGLQATGLLGDDDAHTGVEGSLVEEEGMSEVDELLMHMSLADDGQNSHFGVTSLFWQTPSESVVKRLQRRVSKFQHAGRDPGSAETAWSIDGSQGGGRDQEVWATEDPGLQASAEDEAGVLKANASMMGGWETLAYNKLELEFDAPNAKMIVHLMKTYFCWQYGSHCVVYRPVFIRDMALGGPYFNYFLLNVICANAARYSDYYTQSGGLDHTSINGQSTPALNWGSEFLNRAKLLLAGEMDKPSNVPTIQGLLLLGQRECACGNLSQGWMYTGDLGIHLDCHRLPIFGFGTMSAEDREIRRRLFWSAYTWDKIISLALGRTPTFNAWQNVSPGPIVDDSEDDTEWRPYFWDDRVPPEMINYPVQKSLTTLNFRYFIKLCEIIQKIIMRLYHGRPSRVRDTRFVEEMRHKLEQWMAQLPEGIKMDADNLPEHCPPPHIFSTNALYRAALILLYRIFLPNALPGRTPTPAGIAAVAASTCTRMAEELHRMFQLYSKSFKFRNMTYTVAWSLYSAATINAIDFQSADPIISTAASSRLSLSLFALERGSLQTPGTKRSVEIIKQRLRQAPAVLPKRPSSQAEDRPSNKRIAPDATTPFPVIAGTSQDVDTNTADPLAFLQDLDDPSASTVGAVGPDMTSDLTSPDDLLAVCDYLRLLDDKDQLQRRCDALSGELQRLRRPTVEQDGTQLSPSTAVTGHAEEDLPARPDCAEQAEAEAEAYEIKEAAGRLLVDERGVSRYMGDCSGAAFYSALMETLPAILSPHSVVPPHPPTAYQTWDSRPLPLSLSSPYSLPPLPLTRHLVSIFFHNCSDTLHLLDQAEFHGQIEAIYAVSPGVGPGATRGEENIHNNPYHTAVLSQLYLVLAIGCLHVASPTSLDRDERSDFLNVEAGERDFPGMNYFAKANLLIPSLHEYPSLPSATTLALVAYYLLAVSHRDAAYTYIGASMRVAISLGLHRLAVDLGYPAKLFWSIVILDRLISSVLGRPVQLHHNEISTPRPEAQLAGLSMHVRIALIQEAMVQTLYTWSPQRPEHRQFSPSSASHLLSMTQTLLQELSSTSLSLRNPRSEIILKMSCHQLVIIICRHALLLSLRRRPRKSETEARDSPSERASASATELLRTLTLEAYNAARDSVELLKLLQSTGLVLPWAFFDNHLAYNAGVVLALSKVLHLDDRGDVDDLLAVITAVQDVSVAQGNESAASCRSILQALLSGINVSSELQAPPTAWISPSGWTLPTTAETSIPGLAEEDLGDQFWDWEAYLNSAGIHM</sequence>
<evidence type="ECO:0000259" key="9">
    <source>
        <dbReference type="PROSITE" id="PS50048"/>
    </source>
</evidence>
<evidence type="ECO:0000256" key="5">
    <source>
        <dbReference type="ARBA" id="ARBA00023125"/>
    </source>
</evidence>
<dbReference type="SMART" id="SM00906">
    <property type="entry name" value="Fungal_trans"/>
    <property type="match status" value="2"/>
</dbReference>
<dbReference type="GO" id="GO:0003677">
    <property type="term" value="F:DNA binding"/>
    <property type="evidence" value="ECO:0007669"/>
    <property type="project" value="UniProtKB-KW"/>
</dbReference>
<keyword evidence="4" id="KW-0805">Transcription regulation</keyword>
<gene>
    <name evidence="10" type="ORF">EHS25_006387</name>
</gene>
<dbReference type="InterPro" id="IPR007219">
    <property type="entry name" value="XnlR_reg_dom"/>
</dbReference>
<dbReference type="OrthoDB" id="3364175at2759"/>
<dbReference type="GO" id="GO:0000981">
    <property type="term" value="F:DNA-binding transcription factor activity, RNA polymerase II-specific"/>
    <property type="evidence" value="ECO:0007669"/>
    <property type="project" value="InterPro"/>
</dbReference>
<dbReference type="CDD" id="cd12148">
    <property type="entry name" value="fungal_TF_MHR"/>
    <property type="match status" value="2"/>
</dbReference>
<dbReference type="PANTHER" id="PTHR31313">
    <property type="entry name" value="TY1 ENHANCER ACTIVATOR"/>
    <property type="match status" value="1"/>
</dbReference>
<dbReference type="GO" id="GO:0005634">
    <property type="term" value="C:nucleus"/>
    <property type="evidence" value="ECO:0007669"/>
    <property type="project" value="UniProtKB-SubCell"/>
</dbReference>
<dbReference type="PROSITE" id="PS00463">
    <property type="entry name" value="ZN2_CY6_FUNGAL_1"/>
    <property type="match status" value="1"/>
</dbReference>
<evidence type="ECO:0000313" key="11">
    <source>
        <dbReference type="Proteomes" id="UP000279259"/>
    </source>
</evidence>
<feature type="region of interest" description="Disordered" evidence="8">
    <location>
        <begin position="216"/>
        <end position="242"/>
    </location>
</feature>
<dbReference type="STRING" id="1890683.A0A427YRR1"/>
<evidence type="ECO:0000256" key="3">
    <source>
        <dbReference type="ARBA" id="ARBA00022833"/>
    </source>
</evidence>
<feature type="domain" description="Zn(2)-C6 fungal-type" evidence="9">
    <location>
        <begin position="44"/>
        <end position="74"/>
    </location>
</feature>
<evidence type="ECO:0000256" key="2">
    <source>
        <dbReference type="ARBA" id="ARBA00022723"/>
    </source>
</evidence>
<evidence type="ECO:0000256" key="8">
    <source>
        <dbReference type="SAM" id="MobiDB-lite"/>
    </source>
</evidence>
<evidence type="ECO:0000256" key="4">
    <source>
        <dbReference type="ARBA" id="ARBA00023015"/>
    </source>
</evidence>
<dbReference type="GO" id="GO:0006351">
    <property type="term" value="P:DNA-templated transcription"/>
    <property type="evidence" value="ECO:0007669"/>
    <property type="project" value="InterPro"/>
</dbReference>
<organism evidence="10 11">
    <name type="scientific">Saitozyma podzolica</name>
    <dbReference type="NCBI Taxonomy" id="1890683"/>
    <lineage>
        <taxon>Eukaryota</taxon>
        <taxon>Fungi</taxon>
        <taxon>Dikarya</taxon>
        <taxon>Basidiomycota</taxon>
        <taxon>Agaricomycotina</taxon>
        <taxon>Tremellomycetes</taxon>
        <taxon>Tremellales</taxon>
        <taxon>Trimorphomycetaceae</taxon>
        <taxon>Saitozyma</taxon>
    </lineage>
</organism>
<feature type="region of interest" description="Disordered" evidence="8">
    <location>
        <begin position="1"/>
        <end position="41"/>
    </location>
</feature>
<protein>
    <recommendedName>
        <fullName evidence="9">Zn(2)-C6 fungal-type domain-containing protein</fullName>
    </recommendedName>
</protein>
<dbReference type="GO" id="GO:0008270">
    <property type="term" value="F:zinc ion binding"/>
    <property type="evidence" value="ECO:0007669"/>
    <property type="project" value="InterPro"/>
</dbReference>
<dbReference type="EMBL" id="RSCD01000003">
    <property type="protein sequence ID" value="RSH93739.1"/>
    <property type="molecule type" value="Genomic_DNA"/>
</dbReference>
<dbReference type="InterPro" id="IPR001138">
    <property type="entry name" value="Zn2Cys6_DnaBD"/>
</dbReference>
<dbReference type="PANTHER" id="PTHR31313:SF85">
    <property type="entry name" value="ZN(II)2CYS6 TRANSCRIPTION FACTOR (EUROFUNG)"/>
    <property type="match status" value="1"/>
</dbReference>
<proteinExistence type="predicted"/>
<evidence type="ECO:0000256" key="6">
    <source>
        <dbReference type="ARBA" id="ARBA00023163"/>
    </source>
</evidence>
<dbReference type="PROSITE" id="PS50048">
    <property type="entry name" value="ZN2_CY6_FUNGAL_2"/>
    <property type="match status" value="1"/>
</dbReference>
<comment type="subcellular location">
    <subcellularLocation>
        <location evidence="1">Nucleus</location>
    </subcellularLocation>
</comment>
<keyword evidence="7" id="KW-0539">Nucleus</keyword>
<reference evidence="10 11" key="1">
    <citation type="submission" date="2018-11" db="EMBL/GenBank/DDBJ databases">
        <title>Genome sequence of Saitozyma podzolica DSM 27192.</title>
        <authorList>
            <person name="Aliyu H."/>
            <person name="Gorte O."/>
            <person name="Ochsenreither K."/>
        </authorList>
    </citation>
    <scope>NUCLEOTIDE SEQUENCE [LARGE SCALE GENOMIC DNA]</scope>
    <source>
        <strain evidence="10 11">DSM 27192</strain>
    </source>
</reference>